<accession>A0A846MR62</accession>
<comment type="caution">
    <text evidence="5">The sequence shown here is derived from an EMBL/GenBank/DDBJ whole genome shotgun (WGS) entry which is preliminary data.</text>
</comment>
<evidence type="ECO:0000256" key="2">
    <source>
        <dbReference type="ARBA" id="ARBA00022747"/>
    </source>
</evidence>
<dbReference type="Pfam" id="PF01420">
    <property type="entry name" value="Methylase_S"/>
    <property type="match status" value="2"/>
</dbReference>
<dbReference type="Proteomes" id="UP000537126">
    <property type="component" value="Unassembled WGS sequence"/>
</dbReference>
<keyword evidence="5" id="KW-0378">Hydrolase</keyword>
<comment type="similarity">
    <text evidence="1">Belongs to the type-I restriction system S methylase family.</text>
</comment>
<proteinExistence type="inferred from homology"/>
<evidence type="ECO:0000256" key="1">
    <source>
        <dbReference type="ARBA" id="ARBA00010923"/>
    </source>
</evidence>
<gene>
    <name evidence="5" type="ORF">FHS56_001375</name>
</gene>
<dbReference type="EMBL" id="JAASRN010000002">
    <property type="protein sequence ID" value="NIK73862.1"/>
    <property type="molecule type" value="Genomic_DNA"/>
</dbReference>
<evidence type="ECO:0000259" key="4">
    <source>
        <dbReference type="Pfam" id="PF01420"/>
    </source>
</evidence>
<evidence type="ECO:0000313" key="6">
    <source>
        <dbReference type="Proteomes" id="UP000537126"/>
    </source>
</evidence>
<dbReference type="GO" id="GO:0009307">
    <property type="term" value="P:DNA restriction-modification system"/>
    <property type="evidence" value="ECO:0007669"/>
    <property type="project" value="UniProtKB-KW"/>
</dbReference>
<feature type="domain" description="Type I restriction modification DNA specificity" evidence="4">
    <location>
        <begin position="252"/>
        <end position="400"/>
    </location>
</feature>
<dbReference type="RefSeq" id="WP_166919124.1">
    <property type="nucleotide sequence ID" value="NZ_JAASRN010000002.1"/>
</dbReference>
<name>A0A846MR62_9BACT</name>
<dbReference type="EC" id="3.1.21.3" evidence="5"/>
<feature type="domain" description="Type I restriction modification DNA specificity" evidence="4">
    <location>
        <begin position="23"/>
        <end position="199"/>
    </location>
</feature>
<dbReference type="Gene3D" id="3.90.220.20">
    <property type="entry name" value="DNA methylase specificity domains"/>
    <property type="match status" value="2"/>
</dbReference>
<dbReference type="Gene3D" id="1.10.287.1120">
    <property type="entry name" value="Bipartite methylase S protein"/>
    <property type="match status" value="1"/>
</dbReference>
<keyword evidence="6" id="KW-1185">Reference proteome</keyword>
<dbReference type="PANTHER" id="PTHR30408:SF12">
    <property type="entry name" value="TYPE I RESTRICTION ENZYME MJAVIII SPECIFICITY SUBUNIT"/>
    <property type="match status" value="1"/>
</dbReference>
<sequence>MKTHNDSPRIPRLRFPEFQNAGEWEVKKLGEVANFLKGRGISKSDINNNGTQPCIRYGELYTHYNEVIKEIKSFTNLNGEGLILSEPNDVIIPSSGETKEEIATASCVKLGGVALGGDLNILRSSLVNGEFLAYYLSHGLKKTISKIAQGDTVVHLYAAQLKKLTIRVPKAKEEQEKIAACLSSLNEVIAGEREKLALLQQHKKGLLQQLFPQEGETVPKLRFKEFEDSGEWDYFNGDKLFEPIVNKNHNSDLPILAITQEHGAIPREMIDYHVSVTDRSIESYKVVEVGDFIISLRSFQGGIEYSKFKGLCSPAYVILRKKTELENDFYRHYFKTTSFIQDLNKNLQGIRDGKMISYKQFSEILIPFPSLPEQQKIAACLSSLDDLIAAQTEKIELLEQHKKGLVQGLFPVGN</sequence>
<dbReference type="GO" id="GO:0009035">
    <property type="term" value="F:type I site-specific deoxyribonuclease activity"/>
    <property type="evidence" value="ECO:0007669"/>
    <property type="project" value="UniProtKB-EC"/>
</dbReference>
<protein>
    <submittedName>
        <fullName evidence="5">Type I restriction enzyme S subunit</fullName>
        <ecNumber evidence="5">3.1.21.3</ecNumber>
    </submittedName>
</protein>
<dbReference type="AlphaFoldDB" id="A0A846MR62"/>
<dbReference type="InterPro" id="IPR000055">
    <property type="entry name" value="Restrct_endonuc_typeI_TRD"/>
</dbReference>
<dbReference type="InterPro" id="IPR044946">
    <property type="entry name" value="Restrct_endonuc_typeI_TRD_sf"/>
</dbReference>
<dbReference type="InterPro" id="IPR052021">
    <property type="entry name" value="Type-I_RS_S_subunit"/>
</dbReference>
<dbReference type="GO" id="GO:0003677">
    <property type="term" value="F:DNA binding"/>
    <property type="evidence" value="ECO:0007669"/>
    <property type="project" value="UniProtKB-KW"/>
</dbReference>
<evidence type="ECO:0000256" key="3">
    <source>
        <dbReference type="ARBA" id="ARBA00023125"/>
    </source>
</evidence>
<evidence type="ECO:0000313" key="5">
    <source>
        <dbReference type="EMBL" id="NIK73862.1"/>
    </source>
</evidence>
<keyword evidence="2" id="KW-0680">Restriction system</keyword>
<organism evidence="5 6">
    <name type="scientific">Thermonema lapsum</name>
    <dbReference type="NCBI Taxonomy" id="28195"/>
    <lineage>
        <taxon>Bacteria</taxon>
        <taxon>Pseudomonadati</taxon>
        <taxon>Bacteroidota</taxon>
        <taxon>Cytophagia</taxon>
        <taxon>Cytophagales</taxon>
        <taxon>Thermonemataceae</taxon>
        <taxon>Thermonema</taxon>
    </lineage>
</organism>
<keyword evidence="3" id="KW-0238">DNA-binding</keyword>
<reference evidence="5 6" key="1">
    <citation type="submission" date="2020-03" db="EMBL/GenBank/DDBJ databases">
        <title>Genomic Encyclopedia of Type Strains, Phase IV (KMG-IV): sequencing the most valuable type-strain genomes for metagenomic binning, comparative biology and taxonomic classification.</title>
        <authorList>
            <person name="Goeker M."/>
        </authorList>
    </citation>
    <scope>NUCLEOTIDE SEQUENCE [LARGE SCALE GENOMIC DNA]</scope>
    <source>
        <strain evidence="5 6">DSM 5718</strain>
    </source>
</reference>
<dbReference type="PANTHER" id="PTHR30408">
    <property type="entry name" value="TYPE-1 RESTRICTION ENZYME ECOKI SPECIFICITY PROTEIN"/>
    <property type="match status" value="1"/>
</dbReference>
<dbReference type="SUPFAM" id="SSF116734">
    <property type="entry name" value="DNA methylase specificity domain"/>
    <property type="match status" value="2"/>
</dbReference>